<evidence type="ECO:0000313" key="6">
    <source>
        <dbReference type="Proteomes" id="UP000623509"/>
    </source>
</evidence>
<dbReference type="Proteomes" id="UP000216107">
    <property type="component" value="Unassembled WGS sequence"/>
</dbReference>
<dbReference type="OrthoDB" id="9807486at2"/>
<reference evidence="4 5" key="2">
    <citation type="submission" date="2017-07" db="EMBL/GenBank/DDBJ databases">
        <title>Candidatus Dactylopiibacterium carminicum, a nitrogen-fixing symbiont of the cochineal insect Dactylopius coccus and Dactylopius opuntiae (Hemiptera: Coccoidea: Dactylopiidae).</title>
        <authorList>
            <person name="Vera A."/>
        </authorList>
    </citation>
    <scope>NUCLEOTIDE SEQUENCE [LARGE SCALE GENOMIC DNA]</scope>
    <source>
        <strain evidence="4 5">NFDCM</strain>
    </source>
</reference>
<dbReference type="PANTHER" id="PTHR30327">
    <property type="entry name" value="UNCHARACTERIZED PROTEIN YQGE"/>
    <property type="match status" value="1"/>
</dbReference>
<dbReference type="PANTHER" id="PTHR30327:SF1">
    <property type="entry name" value="UPF0301 PROTEIN YQGE"/>
    <property type="match status" value="1"/>
</dbReference>
<dbReference type="GO" id="GO:0005829">
    <property type="term" value="C:cytosol"/>
    <property type="evidence" value="ECO:0007669"/>
    <property type="project" value="TreeGrafter"/>
</dbReference>
<evidence type="ECO:0000256" key="1">
    <source>
        <dbReference type="ARBA" id="ARBA00009600"/>
    </source>
</evidence>
<comment type="caution">
    <text evidence="4">The sequence shown here is derived from an EMBL/GenBank/DDBJ whole genome shotgun (WGS) entry which is preliminary data.</text>
</comment>
<gene>
    <name evidence="3" type="ORF">BGI27_12920</name>
    <name evidence="4" type="ORF">CGU29_13040</name>
</gene>
<name>A0A272EQT3_9RHOO</name>
<organism evidence="4 5">
    <name type="scientific">Candidatus Dactylopiibacterium carminicum</name>
    <dbReference type="NCBI Taxonomy" id="857335"/>
    <lineage>
        <taxon>Bacteria</taxon>
        <taxon>Pseudomonadati</taxon>
        <taxon>Pseudomonadota</taxon>
        <taxon>Betaproteobacteria</taxon>
        <taxon>Rhodocyclales</taxon>
        <taxon>Rhodocyclaceae</taxon>
        <taxon>Candidatus Dactylopiibacterium</taxon>
    </lineage>
</organism>
<dbReference type="Gene3D" id="3.40.1740.10">
    <property type="entry name" value="VC0467-like"/>
    <property type="match status" value="1"/>
</dbReference>
<proteinExistence type="inferred from homology"/>
<dbReference type="InterPro" id="IPR003774">
    <property type="entry name" value="AlgH-like"/>
</dbReference>
<dbReference type="HAMAP" id="MF_00758">
    <property type="entry name" value="UPF0301"/>
    <property type="match status" value="1"/>
</dbReference>
<evidence type="ECO:0000313" key="4">
    <source>
        <dbReference type="EMBL" id="PAS92070.1"/>
    </source>
</evidence>
<reference evidence="3 6" key="1">
    <citation type="submission" date="2016-08" db="EMBL/GenBank/DDBJ databases">
        <title>Candidatus Dactylopiibacterium carminicum genome sequence.</title>
        <authorList>
            <person name="Ramirez-Puebla S.T."/>
            <person name="Ormeno-Orrillo E."/>
            <person name="Vera-Ponce De Leon A."/>
            <person name="Luis L."/>
            <person name="Sanchez-Flores A."/>
            <person name="Monica R."/>
            <person name="Martinez-Romero E."/>
        </authorList>
    </citation>
    <scope>NUCLEOTIDE SEQUENCE [LARGE SCALE GENOMIC DNA]</scope>
    <source>
        <strain evidence="3">END1</strain>
    </source>
</reference>
<dbReference type="Pfam" id="PF02622">
    <property type="entry name" value="DUF179"/>
    <property type="match status" value="1"/>
</dbReference>
<dbReference type="SUPFAM" id="SSF143456">
    <property type="entry name" value="VC0467-like"/>
    <property type="match status" value="1"/>
</dbReference>
<sequence>MQNVNLTHHFLIAMPGLAESPFSRALVYLAEHNDDGALGIVINRPLELTLKELLERIDIQLQHGERAEEPVFFGGPVQTDRGFVLHRPLGEWQSSLRVTEEIALTSSKDILHTLATEGQPAELLIALGYAGWGAGQLEEELAQNSWLTVPAEPRVIFDTPPEQRLNAAMGLLGIDFTNLSDTAGHA</sequence>
<dbReference type="EMBL" id="NMRN01000048">
    <property type="protein sequence ID" value="PAS92070.1"/>
    <property type="molecule type" value="Genomic_DNA"/>
</dbReference>
<dbReference type="Proteomes" id="UP000623509">
    <property type="component" value="Unassembled WGS sequence"/>
</dbReference>
<evidence type="ECO:0000313" key="3">
    <source>
        <dbReference type="EMBL" id="KAF7598475.1"/>
    </source>
</evidence>
<accession>A0A272EQT3</accession>
<dbReference type="AlphaFoldDB" id="A0A272EQT3"/>
<comment type="similarity">
    <text evidence="1 2">Belongs to the UPF0301 (AlgH) family.</text>
</comment>
<evidence type="ECO:0000313" key="5">
    <source>
        <dbReference type="Proteomes" id="UP000216107"/>
    </source>
</evidence>
<dbReference type="NCBIfam" id="NF001266">
    <property type="entry name" value="PRK00228.1-1"/>
    <property type="match status" value="1"/>
</dbReference>
<evidence type="ECO:0000256" key="2">
    <source>
        <dbReference type="HAMAP-Rule" id="MF_00758"/>
    </source>
</evidence>
<keyword evidence="6" id="KW-1185">Reference proteome</keyword>
<dbReference type="EMBL" id="MDUX01000047">
    <property type="protein sequence ID" value="KAF7598475.1"/>
    <property type="molecule type" value="Genomic_DNA"/>
</dbReference>
<protein>
    <recommendedName>
        <fullName evidence="2">UPF0301 protein BGI27_12920</fullName>
    </recommendedName>
</protein>
<dbReference type="RefSeq" id="WP_095525286.1">
    <property type="nucleotide sequence ID" value="NZ_MDUX01000047.1"/>
</dbReference>